<name>A0A7G7GBV1_9BACT</name>
<protein>
    <submittedName>
        <fullName evidence="1">Uncharacterized protein</fullName>
    </submittedName>
</protein>
<proteinExistence type="predicted"/>
<accession>A0A7G7GBV1</accession>
<evidence type="ECO:0000313" key="2">
    <source>
        <dbReference type="Proteomes" id="UP000515237"/>
    </source>
</evidence>
<dbReference type="Proteomes" id="UP000515237">
    <property type="component" value="Chromosome"/>
</dbReference>
<dbReference type="AlphaFoldDB" id="A0A7G7GBV1"/>
<sequence>MKKLRGQRRYYRNLQKLKNFKNNALDLSGNSNSWFDLWHIHFDWKGLGNKSWKKRKPHLDSLIKHFNSFEESLNSYPKPFHLFAIIHDYDSSDDAVYIHTSNPNQNNFPLSVEAATVSNLKNHHLQNYLDSLSSFEKIYCQSLEENYCIVFKNNIGQEFNLKLT</sequence>
<dbReference type="RefSeq" id="WP_185271130.1">
    <property type="nucleotide sequence ID" value="NZ_CP055156.1"/>
</dbReference>
<keyword evidence="2" id="KW-1185">Reference proteome</keyword>
<dbReference type="EMBL" id="CP055156">
    <property type="protein sequence ID" value="QNF34635.1"/>
    <property type="molecule type" value="Genomic_DNA"/>
</dbReference>
<dbReference type="KEGG" id="aswu:HUW51_18580"/>
<gene>
    <name evidence="1" type="ORF">HUW51_18580</name>
</gene>
<reference evidence="1 2" key="1">
    <citation type="journal article" date="2018" name="Int. J. Syst. Evol. Microbiol.">
        <title>Adhaeribacter swui sp. nov., isolated from wet mud.</title>
        <authorList>
            <person name="Kim D.U."/>
            <person name="Kim K.W."/>
            <person name="Kang M.S."/>
            <person name="Kim J.Y."/>
            <person name="Jang J.H."/>
            <person name="Kim M.K."/>
        </authorList>
    </citation>
    <scope>NUCLEOTIDE SEQUENCE [LARGE SCALE GENOMIC DNA]</scope>
    <source>
        <strain evidence="1 2">KCTC 52873</strain>
    </source>
</reference>
<organism evidence="1 2">
    <name type="scientific">Adhaeribacter swui</name>
    <dbReference type="NCBI Taxonomy" id="2086471"/>
    <lineage>
        <taxon>Bacteria</taxon>
        <taxon>Pseudomonadati</taxon>
        <taxon>Bacteroidota</taxon>
        <taxon>Cytophagia</taxon>
        <taxon>Cytophagales</taxon>
        <taxon>Hymenobacteraceae</taxon>
        <taxon>Adhaeribacter</taxon>
    </lineage>
</organism>
<evidence type="ECO:0000313" key="1">
    <source>
        <dbReference type="EMBL" id="QNF34635.1"/>
    </source>
</evidence>